<sequence>MIFLQTVKDSLIIALRQFPLIFTLGAITLLLWGIRFFVFKLFESPRFLVGIGKDAEAVEVIRKIAEFNGKSTNLTVEQLINAGGMDPEKARQANTVTNERTRVLSKSSYLGWKHVKALFRTKKMAFSTSLLIFLWGIIGLASTLYNSFLPFLLESRGNAFGDGSLFITYRNTHRVLLHKPSSSVSWVYPEPSSQDGQSNYPTSAAKAHLQFHRARLTGAFLFATTTARSSNALLGWNCGYTFFSNIMYGVLYAISPEIFPAKDRGTGNGLVSSATRIFSVIAPIIALYANLETATPVYISGALIILTGLVALLLPYEPRGKASI</sequence>
<dbReference type="EMBL" id="ML770340">
    <property type="protein sequence ID" value="KAE9383746.1"/>
    <property type="molecule type" value="Genomic_DNA"/>
</dbReference>
<reference evidence="7" key="1">
    <citation type="journal article" date="2019" name="Environ. Microbiol.">
        <title>Fungal ecological strategies reflected in gene transcription - a case study of two litter decomposers.</title>
        <authorList>
            <person name="Barbi F."/>
            <person name="Kohler A."/>
            <person name="Barry K."/>
            <person name="Baskaran P."/>
            <person name="Daum C."/>
            <person name="Fauchery L."/>
            <person name="Ihrmark K."/>
            <person name="Kuo A."/>
            <person name="LaButti K."/>
            <person name="Lipzen A."/>
            <person name="Morin E."/>
            <person name="Grigoriev I.V."/>
            <person name="Henrissat B."/>
            <person name="Lindahl B."/>
            <person name="Martin F."/>
        </authorList>
    </citation>
    <scope>NUCLEOTIDE SEQUENCE</scope>
    <source>
        <strain evidence="7">JB14</strain>
    </source>
</reference>
<protein>
    <submittedName>
        <fullName evidence="7">MFS general substrate transporter</fullName>
    </submittedName>
</protein>
<dbReference type="PANTHER" id="PTHR23511">
    <property type="entry name" value="SYNAPTIC VESICLE GLYCOPROTEIN 2"/>
    <property type="match status" value="1"/>
</dbReference>
<dbReference type="InterPro" id="IPR036259">
    <property type="entry name" value="MFS_trans_sf"/>
</dbReference>
<feature type="transmembrane region" description="Helical" evidence="6">
    <location>
        <begin position="274"/>
        <end position="291"/>
    </location>
</feature>
<gene>
    <name evidence="7" type="ORF">BT96DRAFT_1027081</name>
</gene>
<feature type="transmembrane region" description="Helical" evidence="6">
    <location>
        <begin position="234"/>
        <end position="254"/>
    </location>
</feature>
<proteinExistence type="predicted"/>
<evidence type="ECO:0000256" key="3">
    <source>
        <dbReference type="ARBA" id="ARBA00022692"/>
    </source>
</evidence>
<evidence type="ECO:0000256" key="4">
    <source>
        <dbReference type="ARBA" id="ARBA00022989"/>
    </source>
</evidence>
<dbReference type="Gene3D" id="1.20.1250.20">
    <property type="entry name" value="MFS general substrate transporter like domains"/>
    <property type="match status" value="2"/>
</dbReference>
<name>A0A6A4GDX5_9AGAR</name>
<keyword evidence="2" id="KW-0813">Transport</keyword>
<dbReference type="OrthoDB" id="3936150at2759"/>
<feature type="transmembrane region" description="Helical" evidence="6">
    <location>
        <begin position="20"/>
        <end position="38"/>
    </location>
</feature>
<organism evidence="7 8">
    <name type="scientific">Gymnopus androsaceus JB14</name>
    <dbReference type="NCBI Taxonomy" id="1447944"/>
    <lineage>
        <taxon>Eukaryota</taxon>
        <taxon>Fungi</taxon>
        <taxon>Dikarya</taxon>
        <taxon>Basidiomycota</taxon>
        <taxon>Agaricomycotina</taxon>
        <taxon>Agaricomycetes</taxon>
        <taxon>Agaricomycetidae</taxon>
        <taxon>Agaricales</taxon>
        <taxon>Marasmiineae</taxon>
        <taxon>Omphalotaceae</taxon>
        <taxon>Gymnopus</taxon>
    </lineage>
</organism>
<keyword evidence="8" id="KW-1185">Reference proteome</keyword>
<keyword evidence="4 6" id="KW-1133">Transmembrane helix</keyword>
<keyword evidence="3 6" id="KW-0812">Transmembrane</keyword>
<accession>A0A6A4GDX5</accession>
<feature type="transmembrane region" description="Helical" evidence="6">
    <location>
        <begin position="297"/>
        <end position="316"/>
    </location>
</feature>
<feature type="transmembrane region" description="Helical" evidence="6">
    <location>
        <begin position="124"/>
        <end position="145"/>
    </location>
</feature>
<evidence type="ECO:0000256" key="1">
    <source>
        <dbReference type="ARBA" id="ARBA00004141"/>
    </source>
</evidence>
<keyword evidence="5 6" id="KW-0472">Membrane</keyword>
<dbReference type="GO" id="GO:0016020">
    <property type="term" value="C:membrane"/>
    <property type="evidence" value="ECO:0007669"/>
    <property type="project" value="UniProtKB-SubCell"/>
</dbReference>
<evidence type="ECO:0000256" key="6">
    <source>
        <dbReference type="SAM" id="Phobius"/>
    </source>
</evidence>
<evidence type="ECO:0000313" key="8">
    <source>
        <dbReference type="Proteomes" id="UP000799118"/>
    </source>
</evidence>
<dbReference type="SUPFAM" id="SSF103473">
    <property type="entry name" value="MFS general substrate transporter"/>
    <property type="match status" value="1"/>
</dbReference>
<evidence type="ECO:0000256" key="2">
    <source>
        <dbReference type="ARBA" id="ARBA00022448"/>
    </source>
</evidence>
<dbReference type="PANTHER" id="PTHR23511:SF12">
    <property type="entry name" value="TRANSPORTER, PUTATIVE (AFU_ORTHOLOGUE AFUA_7G01740)-RELATED"/>
    <property type="match status" value="1"/>
</dbReference>
<evidence type="ECO:0000256" key="5">
    <source>
        <dbReference type="ARBA" id="ARBA00023136"/>
    </source>
</evidence>
<evidence type="ECO:0000313" key="7">
    <source>
        <dbReference type="EMBL" id="KAE9383746.1"/>
    </source>
</evidence>
<comment type="subcellular location">
    <subcellularLocation>
        <location evidence="1">Membrane</location>
        <topology evidence="1">Multi-pass membrane protein</topology>
    </subcellularLocation>
</comment>
<dbReference type="AlphaFoldDB" id="A0A6A4GDX5"/>
<dbReference type="Proteomes" id="UP000799118">
    <property type="component" value="Unassembled WGS sequence"/>
</dbReference>